<organism evidence="2 3">
    <name type="scientific">Exidia glandulosa HHB12029</name>
    <dbReference type="NCBI Taxonomy" id="1314781"/>
    <lineage>
        <taxon>Eukaryota</taxon>
        <taxon>Fungi</taxon>
        <taxon>Dikarya</taxon>
        <taxon>Basidiomycota</taxon>
        <taxon>Agaricomycotina</taxon>
        <taxon>Agaricomycetes</taxon>
        <taxon>Auriculariales</taxon>
        <taxon>Exidiaceae</taxon>
        <taxon>Exidia</taxon>
    </lineage>
</organism>
<dbReference type="InParanoid" id="A0A165DXA0"/>
<dbReference type="Proteomes" id="UP000077266">
    <property type="component" value="Unassembled WGS sequence"/>
</dbReference>
<accession>A0A165DXA0</accession>
<name>A0A165DXA0_EXIGL</name>
<evidence type="ECO:0000256" key="1">
    <source>
        <dbReference type="SAM" id="MobiDB-lite"/>
    </source>
</evidence>
<feature type="compositionally biased region" description="Polar residues" evidence="1">
    <location>
        <begin position="26"/>
        <end position="35"/>
    </location>
</feature>
<keyword evidence="3" id="KW-1185">Reference proteome</keyword>
<dbReference type="EMBL" id="KV426183">
    <property type="protein sequence ID" value="KZV85582.1"/>
    <property type="molecule type" value="Genomic_DNA"/>
</dbReference>
<proteinExistence type="predicted"/>
<evidence type="ECO:0000313" key="2">
    <source>
        <dbReference type="EMBL" id="KZV85582.1"/>
    </source>
</evidence>
<reference evidence="2 3" key="1">
    <citation type="journal article" date="2016" name="Mol. Biol. Evol.">
        <title>Comparative Genomics of Early-Diverging Mushroom-Forming Fungi Provides Insights into the Origins of Lignocellulose Decay Capabilities.</title>
        <authorList>
            <person name="Nagy L.G."/>
            <person name="Riley R."/>
            <person name="Tritt A."/>
            <person name="Adam C."/>
            <person name="Daum C."/>
            <person name="Floudas D."/>
            <person name="Sun H."/>
            <person name="Yadav J.S."/>
            <person name="Pangilinan J."/>
            <person name="Larsson K.H."/>
            <person name="Matsuura K."/>
            <person name="Barry K."/>
            <person name="Labutti K."/>
            <person name="Kuo R."/>
            <person name="Ohm R.A."/>
            <person name="Bhattacharya S.S."/>
            <person name="Shirouzu T."/>
            <person name="Yoshinaga Y."/>
            <person name="Martin F.M."/>
            <person name="Grigoriev I.V."/>
            <person name="Hibbett D.S."/>
        </authorList>
    </citation>
    <scope>NUCLEOTIDE SEQUENCE [LARGE SCALE GENOMIC DNA]</scope>
    <source>
        <strain evidence="2 3">HHB12029</strain>
    </source>
</reference>
<dbReference type="AlphaFoldDB" id="A0A165DXA0"/>
<protein>
    <submittedName>
        <fullName evidence="2">Uncharacterized protein</fullName>
    </submittedName>
</protein>
<sequence length="139" mass="15788">MPTPLNNTFPVDTQRLAYAQYLSLGTTGRSSSRPAQGSGCRARPPLEPAASTRLRTCPPQTRAPLRFTRSRAKLRTCPVQQRTWISCTTTWRAFRCWRLTARLLISCMLRCRLSRLCNWATVKMSWRGVLARRTVTTSG</sequence>
<evidence type="ECO:0000313" key="3">
    <source>
        <dbReference type="Proteomes" id="UP000077266"/>
    </source>
</evidence>
<feature type="region of interest" description="Disordered" evidence="1">
    <location>
        <begin position="26"/>
        <end position="53"/>
    </location>
</feature>
<gene>
    <name evidence="2" type="ORF">EXIGLDRAFT_253893</name>
</gene>